<dbReference type="SUPFAM" id="SSF54928">
    <property type="entry name" value="RNA-binding domain, RBD"/>
    <property type="match status" value="1"/>
</dbReference>
<dbReference type="Gene3D" id="1.25.40.990">
    <property type="match status" value="1"/>
</dbReference>
<dbReference type="SMR" id="A0A482WNJ3"/>
<feature type="region of interest" description="Disordered" evidence="3">
    <location>
        <begin position="1047"/>
        <end position="1066"/>
    </location>
</feature>
<dbReference type="InterPro" id="IPR012677">
    <property type="entry name" value="Nucleotide-bd_a/b_plait_sf"/>
</dbReference>
<dbReference type="GO" id="GO:0003723">
    <property type="term" value="F:RNA binding"/>
    <property type="evidence" value="ECO:0007669"/>
    <property type="project" value="UniProtKB-UniRule"/>
</dbReference>
<dbReference type="EMBL" id="QKKF02029694">
    <property type="protein sequence ID" value="RZF35063.1"/>
    <property type="molecule type" value="Genomic_DNA"/>
</dbReference>
<dbReference type="Pfam" id="PF00076">
    <property type="entry name" value="RRM_1"/>
    <property type="match status" value="2"/>
</dbReference>
<dbReference type="InterPro" id="IPR035979">
    <property type="entry name" value="RBD_domain_sf"/>
</dbReference>
<dbReference type="InterPro" id="IPR005062">
    <property type="entry name" value="SAC3/GANP/THP3_conserved"/>
</dbReference>
<dbReference type="SMART" id="SM00360">
    <property type="entry name" value="RRM"/>
    <property type="match status" value="2"/>
</dbReference>
<dbReference type="Gene3D" id="3.30.70.330">
    <property type="match status" value="2"/>
</dbReference>
<keyword evidence="6" id="KW-1185">Reference proteome</keyword>
<dbReference type="InterPro" id="IPR000504">
    <property type="entry name" value="RRM_dom"/>
</dbReference>
<proteinExistence type="predicted"/>
<accession>A0A482WNJ3</accession>
<keyword evidence="1 2" id="KW-0694">RNA-binding</keyword>
<protein>
    <recommendedName>
        <fullName evidence="4">RRM domain-containing protein</fullName>
    </recommendedName>
</protein>
<feature type="domain" description="RRM" evidence="4">
    <location>
        <begin position="30"/>
        <end position="101"/>
    </location>
</feature>
<comment type="caution">
    <text evidence="5">The sequence shown here is derived from an EMBL/GenBank/DDBJ whole genome shotgun (WGS) entry which is preliminary data.</text>
</comment>
<dbReference type="PANTHER" id="PTHR12436">
    <property type="entry name" value="80 KDA MCM3-ASSOCIATED PROTEIN"/>
    <property type="match status" value="1"/>
</dbReference>
<evidence type="ECO:0000259" key="4">
    <source>
        <dbReference type="PROSITE" id="PS50102"/>
    </source>
</evidence>
<feature type="compositionally biased region" description="Basic and acidic residues" evidence="3">
    <location>
        <begin position="239"/>
        <end position="255"/>
    </location>
</feature>
<feature type="region of interest" description="Disordered" evidence="3">
    <location>
        <begin position="236"/>
        <end position="329"/>
    </location>
</feature>
<feature type="compositionally biased region" description="Basic and acidic residues" evidence="3">
    <location>
        <begin position="263"/>
        <end position="286"/>
    </location>
</feature>
<dbReference type="InterPro" id="IPR045107">
    <property type="entry name" value="SAC3/GANP/THP3"/>
</dbReference>
<evidence type="ECO:0000313" key="6">
    <source>
        <dbReference type="Proteomes" id="UP000291343"/>
    </source>
</evidence>
<dbReference type="GO" id="GO:0006406">
    <property type="term" value="P:mRNA export from nucleus"/>
    <property type="evidence" value="ECO:0007669"/>
    <property type="project" value="TreeGrafter"/>
</dbReference>
<evidence type="ECO:0000313" key="5">
    <source>
        <dbReference type="EMBL" id="RZF35063.1"/>
    </source>
</evidence>
<dbReference type="Pfam" id="PF03399">
    <property type="entry name" value="SAC3_GANP"/>
    <property type="match status" value="1"/>
</dbReference>
<dbReference type="GO" id="GO:0005737">
    <property type="term" value="C:cytoplasm"/>
    <property type="evidence" value="ECO:0007669"/>
    <property type="project" value="TreeGrafter"/>
</dbReference>
<dbReference type="Proteomes" id="UP000291343">
    <property type="component" value="Unassembled WGS sequence"/>
</dbReference>
<feature type="region of interest" description="Disordered" evidence="3">
    <location>
        <begin position="872"/>
        <end position="897"/>
    </location>
</feature>
<dbReference type="GO" id="GO:0070390">
    <property type="term" value="C:transcription export complex 2"/>
    <property type="evidence" value="ECO:0007669"/>
    <property type="project" value="TreeGrafter"/>
</dbReference>
<dbReference type="PANTHER" id="PTHR12436:SF3">
    <property type="entry name" value="GERMINAL-CENTER ASSOCIATED NUCLEAR PROTEIN"/>
    <property type="match status" value="1"/>
</dbReference>
<feature type="compositionally biased region" description="Polar residues" evidence="3">
    <location>
        <begin position="874"/>
        <end position="890"/>
    </location>
</feature>
<reference evidence="5 6" key="1">
    <citation type="journal article" date="2017" name="Gigascience">
        <title>Genome sequence of the small brown planthopper, Laodelphax striatellus.</title>
        <authorList>
            <person name="Zhu J."/>
            <person name="Jiang F."/>
            <person name="Wang X."/>
            <person name="Yang P."/>
            <person name="Bao Y."/>
            <person name="Zhao W."/>
            <person name="Wang W."/>
            <person name="Lu H."/>
            <person name="Wang Q."/>
            <person name="Cui N."/>
            <person name="Li J."/>
            <person name="Chen X."/>
            <person name="Luo L."/>
            <person name="Yu J."/>
            <person name="Kang L."/>
            <person name="Cui F."/>
        </authorList>
    </citation>
    <scope>NUCLEOTIDE SEQUENCE [LARGE SCALE GENOMIC DNA]</scope>
    <source>
        <strain evidence="5">Lst14</strain>
    </source>
</reference>
<evidence type="ECO:0000256" key="1">
    <source>
        <dbReference type="ARBA" id="ARBA00022884"/>
    </source>
</evidence>
<feature type="domain" description="RRM" evidence="4">
    <location>
        <begin position="130"/>
        <end position="201"/>
    </location>
</feature>
<dbReference type="InParanoid" id="A0A482WNJ3"/>
<dbReference type="PROSITE" id="PS50102">
    <property type="entry name" value="RRM"/>
    <property type="match status" value="2"/>
</dbReference>
<evidence type="ECO:0000256" key="2">
    <source>
        <dbReference type="PROSITE-ProRule" id="PRU00176"/>
    </source>
</evidence>
<name>A0A482WNJ3_LAOST</name>
<dbReference type="OrthoDB" id="21502at2759"/>
<evidence type="ECO:0000256" key="3">
    <source>
        <dbReference type="SAM" id="MobiDB-lite"/>
    </source>
</evidence>
<dbReference type="STRING" id="195883.A0A482WNJ3"/>
<organism evidence="5 6">
    <name type="scientific">Laodelphax striatellus</name>
    <name type="common">Small brown planthopper</name>
    <name type="synonym">Delphax striatella</name>
    <dbReference type="NCBI Taxonomy" id="195883"/>
    <lineage>
        <taxon>Eukaryota</taxon>
        <taxon>Metazoa</taxon>
        <taxon>Ecdysozoa</taxon>
        <taxon>Arthropoda</taxon>
        <taxon>Hexapoda</taxon>
        <taxon>Insecta</taxon>
        <taxon>Pterygota</taxon>
        <taxon>Neoptera</taxon>
        <taxon>Paraneoptera</taxon>
        <taxon>Hemiptera</taxon>
        <taxon>Auchenorrhyncha</taxon>
        <taxon>Fulgoroidea</taxon>
        <taxon>Delphacidae</taxon>
        <taxon>Criomorphinae</taxon>
        <taxon>Laodelphax</taxon>
    </lineage>
</organism>
<feature type="region of interest" description="Disordered" evidence="3">
    <location>
        <begin position="107"/>
        <end position="127"/>
    </location>
</feature>
<gene>
    <name evidence="5" type="ORF">LSTR_LSTR009655</name>
</gene>
<feature type="compositionally biased region" description="Basic and acidic residues" evidence="3">
    <location>
        <begin position="1047"/>
        <end position="1057"/>
    </location>
</feature>
<sequence>MTNDNLLSVLEVRDGSLEARRKMSGEQGSQLLFIPNLPPSLVNWQLLKSHFSQFGEVANVILNPQQANCTIQFESEEDAKVAKIRGGVWKGRTFDILYRDEMASMNEHPKVVSPSRTSQAGSPKDAGRRTQLLIPKLPPSLLNWNLLKTHFSQFGEVKKVILNPQLRKCTVHFVTEDAASNAKRNGGNYKGKTFDILYPDEPVAMLDPRAFHSPSSYSDIEGMTWDTSVGEVDSFGVSEETRSTDKSRKKREDSPIYRSPPEASRERNLRKDVSSLEKAKTREKALRAKLLAKSKDLTSPKAGRGRPVKNVSVSSDESDEQYRKHGHSVSENLTDHLRGFRKDESKEATESHEIERDLKEKLDLLNERDQLFRKTHEASSTGSVIVGTCPDMCPEKERIMRQYRRLVSPYECEPRSHRMDPALAVKVYSRSSADQEQPLPHELRPEPVLSMTMAYLINKIIPLIEDSTVNVSDWYNFCWDRLRSIRKDIIQQQLCDQETVNIIEQCARFHIACYDRLWGVSVDVFDKKINTENLLNCLQSLRHMYKDLGENNVQCPNEGEFNAYLILINIKTGDVMTEYQTFSPRILQDSAVKSAIDIYLAYNNRLYSKFFNLIAKTSYLNACLLQRYFSVVRVNALKSIVKAYCPPRKAGTIPLPEMMKILHFDRSEDVKLFCESHGLFLEDEEFRFFRQDFMLPETEVKVKRSSRLVRGKRVTLQKAVVGENGFIPKYIKHKVYSSFTPDGKIKDIMPVYKYEPKFYPITESSYIEDMTTEDTYYNEDVFPDELHTSLPSKHEDESNIQCDIEDEEMEDVSDSSVQTSSVFSPKNEVSPFASQSTTPAEQQSFGVFKSPSFSFLKEPATLIKRGAITPHKTLLTSPTPEFNTTESPFTSGKRRRRLDSEYNIETEEISKDVLPVPKQSTTPSQIFGRSQPSFVKNEVPDMSKGFGNTSPPKQTTPAFSPVDTVEDKWNFTPKFSNSSDFKLEAGKSNQLLSIRAGGEVQLTKTNFKSSTSGDVISPPSPRGVIQGKTKLEESTLNMAKIDDRPKFGVEEKDLSEKEDYDDDDDVDNKNRAVENNIIDRNKCKIRDETDEFVLKKLSADLRKKMKIIGVRKFARQWKNRVKRIKERRKDFPFMMYISTEQHIRQWGVLKSTEMGASSPILRRVRDKERSIKIVTSVLMRGLPNHVPFIGQQIAEILASKLHLIQSRANDLIAWKLVVSVPSEKERTFLSDKLTSWMKLLFYQSTESCLGTAKQVNTSLGVSVYYSVHVVVGTAFNCNSIKGFDAVIFFTVDDIENSYERLNRYNSLVKCREHSSKDFSTVLINVGIDTDNDALIESIEKTSLKVHKEAWIDVSSIVNSVEHLASNAPPSNRLSIGCLRHLVKRSAEKLFDAMSALKNESNELSKVTSNPNNVILFYNICLELLKVELVKTIDNEQDFFPPEFRKFVKIEDAPGLHFDGYSFAASHKNNFTNSLKAVMLPYPFHWRPKSYEDIATCLRQYCASIDCQHLFPRIMRLINVNEEDDLNECLRRIPWLTIVEMWTKHLIIQAKSTREDVVVIFDEAEITNKIMNKEWWVNVVSGLV</sequence>